<keyword evidence="11 13" id="KW-0472">Membrane</keyword>
<evidence type="ECO:0000256" key="1">
    <source>
        <dbReference type="ARBA" id="ARBA00004163"/>
    </source>
</evidence>
<protein>
    <submittedName>
        <fullName evidence="16">Vesicle transport protein SEC22</fullName>
    </submittedName>
</protein>
<dbReference type="PANTHER" id="PTHR45837">
    <property type="entry name" value="VESICLE-TRAFFICKING PROTEIN SEC22B"/>
    <property type="match status" value="1"/>
</dbReference>
<reference evidence="16" key="2">
    <citation type="journal article" date="2012" name="Nat. Commun.">
        <title>Draft genome sequence and genetic transformation of the oleaginous alga Nannochloropis gaditana.</title>
        <authorList>
            <person name="Radakovits R."/>
            <person name="Jinkerson R.E."/>
            <person name="Fuerstenberg S.I."/>
            <person name="Tae H."/>
            <person name="Settlage R.E."/>
            <person name="Boore J.L."/>
            <person name="Posewitz M.C."/>
        </authorList>
    </citation>
    <scope>NUCLEOTIDE SEQUENCE</scope>
    <source>
        <strain evidence="16">CCMP526</strain>
    </source>
</reference>
<evidence type="ECO:0000256" key="9">
    <source>
        <dbReference type="ARBA" id="ARBA00023034"/>
    </source>
</evidence>
<keyword evidence="10 12" id="KW-0175">Coiled coil</keyword>
<keyword evidence="8 13" id="KW-1133">Transmembrane helix</keyword>
<accession>I2CPN6</accession>
<reference evidence="16" key="1">
    <citation type="journal article" date="2012" name="Bioengineered">
        <title>Additional insights into the genome of the oleaginous model alga Nannochloropsis gaditana.</title>
        <authorList>
            <person name="Jinkerson R.E."/>
            <person name="Radakovits R."/>
            <person name="Posewitz M.C."/>
        </authorList>
    </citation>
    <scope>NUCLEOTIDE SEQUENCE</scope>
    <source>
        <strain evidence="16">CCMP526</strain>
    </source>
</reference>
<evidence type="ECO:0000256" key="13">
    <source>
        <dbReference type="SAM" id="Phobius"/>
    </source>
</evidence>
<dbReference type="SUPFAM" id="SSF58038">
    <property type="entry name" value="SNARE fusion complex"/>
    <property type="match status" value="1"/>
</dbReference>
<evidence type="ECO:0000256" key="8">
    <source>
        <dbReference type="ARBA" id="ARBA00022989"/>
    </source>
</evidence>
<comment type="similarity">
    <text evidence="3">Belongs to the synaptobrevin family.</text>
</comment>
<evidence type="ECO:0000256" key="7">
    <source>
        <dbReference type="ARBA" id="ARBA00022927"/>
    </source>
</evidence>
<dbReference type="SUPFAM" id="SSF64356">
    <property type="entry name" value="SNARE-like"/>
    <property type="match status" value="1"/>
</dbReference>
<keyword evidence="4" id="KW-0813">Transport</keyword>
<dbReference type="GO" id="GO:0015031">
    <property type="term" value="P:protein transport"/>
    <property type="evidence" value="ECO:0007669"/>
    <property type="project" value="UniProtKB-KW"/>
</dbReference>
<evidence type="ECO:0000259" key="15">
    <source>
        <dbReference type="PROSITE" id="PS50892"/>
    </source>
</evidence>
<feature type="domain" description="Longin" evidence="14">
    <location>
        <begin position="6"/>
        <end position="127"/>
    </location>
</feature>
<dbReference type="PROSITE" id="PS50859">
    <property type="entry name" value="LONGIN"/>
    <property type="match status" value="1"/>
</dbReference>
<evidence type="ECO:0000256" key="2">
    <source>
        <dbReference type="ARBA" id="ARBA00004394"/>
    </source>
</evidence>
<dbReference type="Gene3D" id="3.30.450.50">
    <property type="entry name" value="Longin domain"/>
    <property type="match status" value="1"/>
</dbReference>
<dbReference type="InterPro" id="IPR011012">
    <property type="entry name" value="Longin-like_dom_sf"/>
</dbReference>
<dbReference type="PROSITE" id="PS50892">
    <property type="entry name" value="V_SNARE"/>
    <property type="match status" value="1"/>
</dbReference>
<sequence length="224" mass="25966">MIYLTMVARVQDGLLLVASSDAAHDMSEQMDVYKSQAKQVLRKLNPRSPAKQIIESGPCSFFYLLDQNICYLALADKGYPKKLLFSYLEDIKDGFIQELTRDFGPEWQRQVETAARPYAFIKFDKFIQSKRRDYLDPSSRRNTSKLTEDLVDISSIMKKNIQEVLNRGERLDNISQTSSKLVNDSKKYKWGAKKLSMMALYHQYAPFLLMGGIALLVLYLKFFW</sequence>
<evidence type="ECO:0000256" key="10">
    <source>
        <dbReference type="ARBA" id="ARBA00023054"/>
    </source>
</evidence>
<dbReference type="AlphaFoldDB" id="I2CPN6"/>
<dbReference type="SMART" id="SM01270">
    <property type="entry name" value="Longin"/>
    <property type="match status" value="1"/>
</dbReference>
<dbReference type="InterPro" id="IPR044565">
    <property type="entry name" value="Sec22"/>
</dbReference>
<dbReference type="InterPro" id="IPR010908">
    <property type="entry name" value="Longin_dom"/>
</dbReference>
<dbReference type="CDD" id="cd14824">
    <property type="entry name" value="Longin"/>
    <property type="match status" value="1"/>
</dbReference>
<keyword evidence="6" id="KW-0256">Endoplasmic reticulum</keyword>
<evidence type="ECO:0000256" key="12">
    <source>
        <dbReference type="PROSITE-ProRule" id="PRU00290"/>
    </source>
</evidence>
<dbReference type="EMBL" id="JU968234">
    <property type="protein sequence ID" value="AFJ68869.1"/>
    <property type="molecule type" value="mRNA"/>
</dbReference>
<evidence type="ECO:0000256" key="3">
    <source>
        <dbReference type="ARBA" id="ARBA00008025"/>
    </source>
</evidence>
<dbReference type="GO" id="GO:0000139">
    <property type="term" value="C:Golgi membrane"/>
    <property type="evidence" value="ECO:0007669"/>
    <property type="project" value="UniProtKB-SubCell"/>
</dbReference>
<evidence type="ECO:0000256" key="5">
    <source>
        <dbReference type="ARBA" id="ARBA00022692"/>
    </source>
</evidence>
<evidence type="ECO:0000259" key="14">
    <source>
        <dbReference type="PROSITE" id="PS50859"/>
    </source>
</evidence>
<dbReference type="GO" id="GO:0006888">
    <property type="term" value="P:endoplasmic reticulum to Golgi vesicle-mediated transport"/>
    <property type="evidence" value="ECO:0007669"/>
    <property type="project" value="InterPro"/>
</dbReference>
<feature type="domain" description="V-SNARE coiled-coil homology" evidence="15">
    <location>
        <begin position="142"/>
        <end position="202"/>
    </location>
</feature>
<evidence type="ECO:0000313" key="16">
    <source>
        <dbReference type="EMBL" id="AFJ68869.1"/>
    </source>
</evidence>
<keyword evidence="9" id="KW-0333">Golgi apparatus</keyword>
<proteinExistence type="evidence at transcript level"/>
<evidence type="ECO:0000256" key="4">
    <source>
        <dbReference type="ARBA" id="ARBA00022448"/>
    </source>
</evidence>
<feature type="transmembrane region" description="Helical" evidence="13">
    <location>
        <begin position="204"/>
        <end position="222"/>
    </location>
</feature>
<dbReference type="InterPro" id="IPR042855">
    <property type="entry name" value="V_SNARE_CC"/>
</dbReference>
<dbReference type="GO" id="GO:0006890">
    <property type="term" value="P:retrograde vesicle-mediated transport, Golgi to endoplasmic reticulum"/>
    <property type="evidence" value="ECO:0007669"/>
    <property type="project" value="InterPro"/>
</dbReference>
<dbReference type="GO" id="GO:0005484">
    <property type="term" value="F:SNAP receptor activity"/>
    <property type="evidence" value="ECO:0007669"/>
    <property type="project" value="InterPro"/>
</dbReference>
<dbReference type="Pfam" id="PF00957">
    <property type="entry name" value="Synaptobrevin"/>
    <property type="match status" value="1"/>
</dbReference>
<comment type="subcellular location">
    <subcellularLocation>
        <location evidence="1">Endoplasmic reticulum membrane</location>
        <topology evidence="1">Single-pass type IV membrane protein</topology>
    </subcellularLocation>
    <subcellularLocation>
        <location evidence="2">Golgi apparatus membrane</location>
    </subcellularLocation>
</comment>
<evidence type="ECO:0000256" key="6">
    <source>
        <dbReference type="ARBA" id="ARBA00022824"/>
    </source>
</evidence>
<dbReference type="Gene3D" id="1.20.5.110">
    <property type="match status" value="1"/>
</dbReference>
<name>I2CPN6_NANGC</name>
<organism evidence="16">
    <name type="scientific">Nannochloropsis gaditana (strain CCMP526)</name>
    <name type="common">Green microalga</name>
    <name type="synonym">Microchloropsis gaditana</name>
    <dbReference type="NCBI Taxonomy" id="1093141"/>
    <lineage>
        <taxon>Eukaryota</taxon>
        <taxon>Sar</taxon>
        <taxon>Stramenopiles</taxon>
        <taxon>Ochrophyta</taxon>
        <taxon>Eustigmatophyceae</taxon>
        <taxon>Eustigmatales</taxon>
        <taxon>Monodopsidaceae</taxon>
        <taxon>Nannochloropsis</taxon>
    </lineage>
</organism>
<dbReference type="CDD" id="cd15866">
    <property type="entry name" value="R-SNARE_SEC22"/>
    <property type="match status" value="1"/>
</dbReference>
<dbReference type="GO" id="GO:0005789">
    <property type="term" value="C:endoplasmic reticulum membrane"/>
    <property type="evidence" value="ECO:0007669"/>
    <property type="project" value="UniProtKB-SubCell"/>
</dbReference>
<keyword evidence="5 13" id="KW-0812">Transmembrane</keyword>
<gene>
    <name evidence="16" type="ORF">NGATSA_3044300</name>
</gene>
<evidence type="ECO:0000256" key="11">
    <source>
        <dbReference type="ARBA" id="ARBA00023136"/>
    </source>
</evidence>
<dbReference type="Pfam" id="PF13774">
    <property type="entry name" value="Longin"/>
    <property type="match status" value="1"/>
</dbReference>
<keyword evidence="7" id="KW-0653">Protein transport</keyword>